<dbReference type="CDD" id="cd00338">
    <property type="entry name" value="Ser_Recombinase"/>
    <property type="match status" value="1"/>
</dbReference>
<dbReference type="InterPro" id="IPR006119">
    <property type="entry name" value="Resolv_N"/>
</dbReference>
<dbReference type="Gene3D" id="3.90.1750.20">
    <property type="entry name" value="Putative Large Serine Recombinase, Chain B, Domain 2"/>
    <property type="match status" value="1"/>
</dbReference>
<evidence type="ECO:0000313" key="4">
    <source>
        <dbReference type="EMBL" id="MVB11577.1"/>
    </source>
</evidence>
<dbReference type="InterPro" id="IPR011109">
    <property type="entry name" value="DNA_bind_recombinase_dom"/>
</dbReference>
<dbReference type="PROSITE" id="PS51736">
    <property type="entry name" value="RECOMBINASES_3"/>
    <property type="match status" value="1"/>
</dbReference>
<protein>
    <submittedName>
        <fullName evidence="4">Recombinase</fullName>
    </submittedName>
</protein>
<dbReference type="PROSITE" id="PS51737">
    <property type="entry name" value="RECOMBINASE_DNA_BIND"/>
    <property type="match status" value="1"/>
</dbReference>
<feature type="domain" description="Recombinase" evidence="3">
    <location>
        <begin position="159"/>
        <end position="292"/>
    </location>
</feature>
<dbReference type="SUPFAM" id="SSF53041">
    <property type="entry name" value="Resolvase-like"/>
    <property type="match status" value="1"/>
</dbReference>
<evidence type="ECO:0000259" key="2">
    <source>
        <dbReference type="PROSITE" id="PS51736"/>
    </source>
</evidence>
<dbReference type="InterPro" id="IPR036162">
    <property type="entry name" value="Resolvase-like_N_sf"/>
</dbReference>
<dbReference type="PANTHER" id="PTHR30461">
    <property type="entry name" value="DNA-INVERTASE FROM LAMBDOID PROPHAGE"/>
    <property type="match status" value="1"/>
</dbReference>
<dbReference type="EMBL" id="VWXL01000061">
    <property type="protein sequence ID" value="MVB11577.1"/>
    <property type="molecule type" value="Genomic_DNA"/>
</dbReference>
<dbReference type="InterPro" id="IPR038109">
    <property type="entry name" value="DNA_bind_recomb_sf"/>
</dbReference>
<dbReference type="GO" id="GO:0000150">
    <property type="term" value="F:DNA strand exchange activity"/>
    <property type="evidence" value="ECO:0007669"/>
    <property type="project" value="InterPro"/>
</dbReference>
<comment type="caution">
    <text evidence="4">The sequence shown here is derived from an EMBL/GenBank/DDBJ whole genome shotgun (WGS) entry which is preliminary data.</text>
</comment>
<evidence type="ECO:0000259" key="3">
    <source>
        <dbReference type="PROSITE" id="PS51737"/>
    </source>
</evidence>
<dbReference type="Pfam" id="PF07508">
    <property type="entry name" value="Recombinase"/>
    <property type="match status" value="1"/>
</dbReference>
<dbReference type="Pfam" id="PF00239">
    <property type="entry name" value="Resolvase"/>
    <property type="match status" value="1"/>
</dbReference>
<dbReference type="Gene3D" id="3.40.50.1390">
    <property type="entry name" value="Resolvase, N-terminal catalytic domain"/>
    <property type="match status" value="1"/>
</dbReference>
<dbReference type="PANTHER" id="PTHR30461:SF23">
    <property type="entry name" value="DNA RECOMBINASE-RELATED"/>
    <property type="match status" value="1"/>
</dbReference>
<name>A0A6N8I1H5_9FIRM</name>
<organism evidence="4 5">
    <name type="scientific">Caproicibacter fermentans</name>
    <dbReference type="NCBI Taxonomy" id="2576756"/>
    <lineage>
        <taxon>Bacteria</taxon>
        <taxon>Bacillati</taxon>
        <taxon>Bacillota</taxon>
        <taxon>Clostridia</taxon>
        <taxon>Eubacteriales</taxon>
        <taxon>Acutalibacteraceae</taxon>
        <taxon>Caproicibacter</taxon>
    </lineage>
</organism>
<evidence type="ECO:0000256" key="1">
    <source>
        <dbReference type="SAM" id="Coils"/>
    </source>
</evidence>
<dbReference type="RefSeq" id="WP_166525121.1">
    <property type="nucleotide sequence ID" value="NZ_VWXL01000061.1"/>
</dbReference>
<feature type="domain" description="Resolvase/invertase-type recombinase catalytic" evidence="2">
    <location>
        <begin position="2"/>
        <end position="152"/>
    </location>
</feature>
<proteinExistence type="predicted"/>
<keyword evidence="5" id="KW-1185">Reference proteome</keyword>
<dbReference type="SMART" id="SM00857">
    <property type="entry name" value="Resolvase"/>
    <property type="match status" value="1"/>
</dbReference>
<sequence length="498" mass="57260">MTVAIYVRKSRPDHPKDTEEETLQRQKEILLDYAAQKNWVVGGIYEEVVSGESLAARPQILKLLEDIKSGVYDAVLCKDIDRLSRGNFEDVGYVHSTLKRHHTLIVTMRKTIDLNDETDEEISDFESIIAKYELRNIVHRLQDGVMKSLHDGNYLANAPYGYRKKMDGRRPTLSIQQEEAEFVKMIFRLYVQEGMGCQSIADTVSTLGAKPRRSERFSRTSIRKILRNPVYTGKTAWNQTRITEKGSRQNPKGRVVSNPRSHWKVVNGKHPAIIDSDTFDRAQQILSGRGHPPYGAGSMENPLAGLVKCRICGKTMQRRPGREKESAQLICPTRNCVRSSALALVEAAVLSQLRALYSGFRLKAEPVPNQTGQSQLLRDRNSIEKRLAVTRRQLDRLSDLVEQGIYPPSKYRERVEILNRRLNELERAKLEICKKVNVSEQKKKDLKPPATIYELYRDLPPEGQNRLLKALIDRIEYYKAKDWKPNQFEILIHWKDIL</sequence>
<dbReference type="InterPro" id="IPR050639">
    <property type="entry name" value="SSR_resolvase"/>
</dbReference>
<gene>
    <name evidence="4" type="ORF">CAFE_22970</name>
</gene>
<dbReference type="GO" id="GO:0003677">
    <property type="term" value="F:DNA binding"/>
    <property type="evidence" value="ECO:0007669"/>
    <property type="project" value="InterPro"/>
</dbReference>
<accession>A0A6N8I1H5</accession>
<evidence type="ECO:0000313" key="5">
    <source>
        <dbReference type="Proteomes" id="UP000469440"/>
    </source>
</evidence>
<feature type="coiled-coil region" evidence="1">
    <location>
        <begin position="380"/>
        <end position="435"/>
    </location>
</feature>
<dbReference type="Proteomes" id="UP000469440">
    <property type="component" value="Unassembled WGS sequence"/>
</dbReference>
<dbReference type="AlphaFoldDB" id="A0A6N8I1H5"/>
<keyword evidence="1" id="KW-0175">Coiled coil</keyword>
<reference evidence="4 5" key="1">
    <citation type="submission" date="2019-09" db="EMBL/GenBank/DDBJ databases">
        <title>Genome sequence of Clostridium sp. EA1.</title>
        <authorList>
            <person name="Poehlein A."/>
            <person name="Bengelsdorf F.R."/>
            <person name="Daniel R."/>
        </authorList>
    </citation>
    <scope>NUCLEOTIDE SEQUENCE [LARGE SCALE GENOMIC DNA]</scope>
    <source>
        <strain evidence="4 5">EA1</strain>
    </source>
</reference>